<protein>
    <submittedName>
        <fullName evidence="4">PRELI-like family domain-containing protein</fullName>
    </submittedName>
</protein>
<dbReference type="SMART" id="SM00516">
    <property type="entry name" value="SEC14"/>
    <property type="match status" value="1"/>
</dbReference>
<dbReference type="InterPro" id="IPR036273">
    <property type="entry name" value="CRAL/TRIO_N_dom_sf"/>
</dbReference>
<dbReference type="SUPFAM" id="SSF46938">
    <property type="entry name" value="CRAL/TRIO N-terminal domain"/>
    <property type="match status" value="1"/>
</dbReference>
<dbReference type="EMBL" id="JAKKPZ010000002">
    <property type="protein sequence ID" value="KAI1725704.1"/>
    <property type="molecule type" value="Genomic_DNA"/>
</dbReference>
<dbReference type="InterPro" id="IPR006797">
    <property type="entry name" value="PRELI/MSF1_dom"/>
</dbReference>
<dbReference type="InterPro" id="IPR051064">
    <property type="entry name" value="SEC14/CRAL-TRIO_domain"/>
</dbReference>
<evidence type="ECO:0000313" key="4">
    <source>
        <dbReference type="EMBL" id="KAI1725704.1"/>
    </source>
</evidence>
<dbReference type="Proteomes" id="UP001201812">
    <property type="component" value="Unassembled WGS sequence"/>
</dbReference>
<dbReference type="SMART" id="SM01100">
    <property type="entry name" value="CRAL_TRIO_N"/>
    <property type="match status" value="1"/>
</dbReference>
<feature type="compositionally biased region" description="Basic and acidic residues" evidence="1">
    <location>
        <begin position="218"/>
        <end position="231"/>
    </location>
</feature>
<dbReference type="InterPro" id="IPR011074">
    <property type="entry name" value="CRAL/TRIO_N_dom"/>
</dbReference>
<reference evidence="4" key="1">
    <citation type="submission" date="2022-01" db="EMBL/GenBank/DDBJ databases">
        <title>Genome Sequence Resource for Two Populations of Ditylenchus destructor, the Migratory Endoparasitic Phytonematode.</title>
        <authorList>
            <person name="Zhang H."/>
            <person name="Lin R."/>
            <person name="Xie B."/>
        </authorList>
    </citation>
    <scope>NUCLEOTIDE SEQUENCE</scope>
    <source>
        <strain evidence="4">BazhouSP</strain>
    </source>
</reference>
<dbReference type="SUPFAM" id="SSF101576">
    <property type="entry name" value="Supernatant protein factor (SPF), C-terminal domain"/>
    <property type="match status" value="1"/>
</dbReference>
<dbReference type="PANTHER" id="PTHR23324">
    <property type="entry name" value="SEC14 RELATED PROTEIN"/>
    <property type="match status" value="1"/>
</dbReference>
<dbReference type="CDD" id="cd00170">
    <property type="entry name" value="SEC14"/>
    <property type="match status" value="1"/>
</dbReference>
<proteinExistence type="predicted"/>
<dbReference type="SUPFAM" id="SSF52087">
    <property type="entry name" value="CRAL/TRIO domain"/>
    <property type="match status" value="1"/>
</dbReference>
<comment type="caution">
    <text evidence="4">The sequence shown here is derived from an EMBL/GenBank/DDBJ whole genome shotgun (WGS) entry which is preliminary data.</text>
</comment>
<dbReference type="AlphaFoldDB" id="A0AAD4RBZ2"/>
<gene>
    <name evidence="4" type="ORF">DdX_02380</name>
</gene>
<keyword evidence="5" id="KW-1185">Reference proteome</keyword>
<dbReference type="Gene3D" id="3.40.525.10">
    <property type="entry name" value="CRAL-TRIO lipid binding domain"/>
    <property type="match status" value="1"/>
</dbReference>
<evidence type="ECO:0000313" key="5">
    <source>
        <dbReference type="Proteomes" id="UP001201812"/>
    </source>
</evidence>
<dbReference type="InterPro" id="IPR001251">
    <property type="entry name" value="CRAL-TRIO_dom"/>
</dbReference>
<feature type="domain" description="CRAL-TRIO" evidence="2">
    <location>
        <begin position="356"/>
        <end position="530"/>
    </location>
</feature>
<dbReference type="GO" id="GO:0005737">
    <property type="term" value="C:cytoplasm"/>
    <property type="evidence" value="ECO:0007669"/>
    <property type="project" value="TreeGrafter"/>
</dbReference>
<accession>A0AAD4RBZ2</accession>
<feature type="domain" description="PRELI/MSF1" evidence="3">
    <location>
        <begin position="2"/>
        <end position="175"/>
    </location>
</feature>
<feature type="region of interest" description="Disordered" evidence="1">
    <location>
        <begin position="746"/>
        <end position="786"/>
    </location>
</feature>
<dbReference type="PROSITE" id="PS50191">
    <property type="entry name" value="CRAL_TRIO"/>
    <property type="match status" value="1"/>
</dbReference>
<evidence type="ECO:0000259" key="2">
    <source>
        <dbReference type="PROSITE" id="PS50191"/>
    </source>
</evidence>
<name>A0AAD4RBZ2_9BILA</name>
<sequence>MVQTYQSPVRVYKFPFELVMAAYEKRFPTCPQIPIFVGSEIVSEYKSPDGAEWIVDRKCQLNVDAPYLVKKIAGVDYVYFTQKNSLNRRNRTLLIEASNITFSSRIIVKEVCNYYIHPDNENWTCFEQSASLDVKSFFGFEAAVEKLAVKQYAANLAKGKEVLEFFIDELVKSGVTHVPRFVDSAAPVTPEEIETVLDDDSAIDVSKEGNEDENETETTAKVKKSETDRKRSLQAPISPTKQSEHVSAQKPVVAQAKISNGGIAKESSFEEAESKLEAEYIHRFLGQLNTLEESRLCQLKYGLQSTHKGKLPNDAHLLRFLRARDFDVQKAEKMVIASLLWRKQHNVDKILHEFVPPPVLLKYFPGCWHHNDLEGRPLFVLRLGQMDVKGLLRSVGLESLLKFTLSICEEGLLKAAEATKRLGKPIGSWTLLVDLEGLSLRHLWRPGVQSLLRIIENLEAHYPECLGLVLIARAPRVFPVLWTLISPFIDENTRKKFMVNSNEAIHTELAKYIDKKYLPDFLGGPCPIDALGKDGGHVPKTEYRPVQEEVLRENEDDILRSTYHTVNVHKGVSHEEFVTVRTAGSVLTWDFDIIKGECEFIVYHTSKDIKSHPAPSSPNAVERVTAAIASASLLSSTPPPFAIASHPELTLGDDLSMQERPVAFAEGDSMQGSHYCKQSGTYIMQWRYPEHTLSTHHQGSSFDFSHLSHKCRLMYYYELLNSADFKGSVASLHSCRSSFSSLAAGPAEVDSGASGSRSKTNAIANGGGHDVPTCSSSAATEKPKFT</sequence>
<organism evidence="4 5">
    <name type="scientific">Ditylenchus destructor</name>
    <dbReference type="NCBI Taxonomy" id="166010"/>
    <lineage>
        <taxon>Eukaryota</taxon>
        <taxon>Metazoa</taxon>
        <taxon>Ecdysozoa</taxon>
        <taxon>Nematoda</taxon>
        <taxon>Chromadorea</taxon>
        <taxon>Rhabditida</taxon>
        <taxon>Tylenchina</taxon>
        <taxon>Tylenchomorpha</taxon>
        <taxon>Sphaerularioidea</taxon>
        <taxon>Anguinidae</taxon>
        <taxon>Anguininae</taxon>
        <taxon>Ditylenchus</taxon>
    </lineage>
</organism>
<dbReference type="Pfam" id="PF00650">
    <property type="entry name" value="CRAL_TRIO"/>
    <property type="match status" value="1"/>
</dbReference>
<dbReference type="Pfam" id="PF04707">
    <property type="entry name" value="PRELI"/>
    <property type="match status" value="1"/>
</dbReference>
<dbReference type="InterPro" id="IPR036865">
    <property type="entry name" value="CRAL-TRIO_dom_sf"/>
</dbReference>
<dbReference type="PROSITE" id="PS50904">
    <property type="entry name" value="PRELI_MSF1"/>
    <property type="match status" value="1"/>
</dbReference>
<dbReference type="PANTHER" id="PTHR23324:SF66">
    <property type="entry name" value="PROTEIN REAL-TIME"/>
    <property type="match status" value="1"/>
</dbReference>
<evidence type="ECO:0000259" key="3">
    <source>
        <dbReference type="PROSITE" id="PS50904"/>
    </source>
</evidence>
<feature type="region of interest" description="Disordered" evidence="1">
    <location>
        <begin position="197"/>
        <end position="251"/>
    </location>
</feature>
<feature type="compositionally biased region" description="Polar residues" evidence="1">
    <location>
        <begin position="753"/>
        <end position="763"/>
    </location>
</feature>
<dbReference type="Gene3D" id="2.60.120.680">
    <property type="entry name" value="GOLD domain"/>
    <property type="match status" value="1"/>
</dbReference>
<evidence type="ECO:0000256" key="1">
    <source>
        <dbReference type="SAM" id="MobiDB-lite"/>
    </source>
</evidence>
<dbReference type="Pfam" id="PF03765">
    <property type="entry name" value="CRAL_TRIO_N"/>
    <property type="match status" value="1"/>
</dbReference>
<dbReference type="InterPro" id="IPR036598">
    <property type="entry name" value="GOLD_dom_sf"/>
</dbReference>